<accession>A0A0V1BZI1</accession>
<proteinExistence type="predicted"/>
<dbReference type="AlphaFoldDB" id="A0A0V1BZI1"/>
<feature type="chain" id="PRO_5006875586" evidence="1">
    <location>
        <begin position="27"/>
        <end position="61"/>
    </location>
</feature>
<dbReference type="OrthoDB" id="10471365at2759"/>
<gene>
    <name evidence="2" type="ORF">T01_7303</name>
</gene>
<comment type="caution">
    <text evidence="2">The sequence shown here is derived from an EMBL/GenBank/DDBJ whole genome shotgun (WGS) entry which is preliminary data.</text>
</comment>
<evidence type="ECO:0000313" key="3">
    <source>
        <dbReference type="Proteomes" id="UP000054776"/>
    </source>
</evidence>
<keyword evidence="1" id="KW-0732">Signal</keyword>
<reference evidence="2 3" key="1">
    <citation type="submission" date="2015-01" db="EMBL/GenBank/DDBJ databases">
        <title>Evolution of Trichinella species and genotypes.</title>
        <authorList>
            <person name="Korhonen P.K."/>
            <person name="Edoardo P."/>
            <person name="Giuseppe L.R."/>
            <person name="Gasser R.B."/>
        </authorList>
    </citation>
    <scope>NUCLEOTIDE SEQUENCE [LARGE SCALE GENOMIC DNA]</scope>
    <source>
        <strain evidence="2">ISS3</strain>
    </source>
</reference>
<feature type="signal peptide" evidence="1">
    <location>
        <begin position="1"/>
        <end position="26"/>
    </location>
</feature>
<protein>
    <submittedName>
        <fullName evidence="2">Uncharacterized protein</fullName>
    </submittedName>
</protein>
<sequence>MTNISVCRQLFAVISLLVIHLLVVFEENLVSVESTRTQRKHSKIKSHCCYHWACMQEGGRI</sequence>
<keyword evidence="3" id="KW-1185">Reference proteome</keyword>
<organism evidence="2 3">
    <name type="scientific">Trichinella spiralis</name>
    <name type="common">Trichina worm</name>
    <dbReference type="NCBI Taxonomy" id="6334"/>
    <lineage>
        <taxon>Eukaryota</taxon>
        <taxon>Metazoa</taxon>
        <taxon>Ecdysozoa</taxon>
        <taxon>Nematoda</taxon>
        <taxon>Enoplea</taxon>
        <taxon>Dorylaimia</taxon>
        <taxon>Trichinellida</taxon>
        <taxon>Trichinellidae</taxon>
        <taxon>Trichinella</taxon>
    </lineage>
</organism>
<evidence type="ECO:0000313" key="2">
    <source>
        <dbReference type="EMBL" id="KRY42321.1"/>
    </source>
</evidence>
<dbReference type="EMBL" id="JYDH01000004">
    <property type="protein sequence ID" value="KRY42321.1"/>
    <property type="molecule type" value="Genomic_DNA"/>
</dbReference>
<dbReference type="InParanoid" id="A0A0V1BZI1"/>
<evidence type="ECO:0000256" key="1">
    <source>
        <dbReference type="SAM" id="SignalP"/>
    </source>
</evidence>
<name>A0A0V1BZI1_TRISP</name>
<dbReference type="Proteomes" id="UP000054776">
    <property type="component" value="Unassembled WGS sequence"/>
</dbReference>